<dbReference type="Proteomes" id="UP000681722">
    <property type="component" value="Unassembled WGS sequence"/>
</dbReference>
<evidence type="ECO:0000313" key="2">
    <source>
        <dbReference type="EMBL" id="CAF1335781.1"/>
    </source>
</evidence>
<evidence type="ECO:0000313" key="3">
    <source>
        <dbReference type="EMBL" id="CAF4192895.1"/>
    </source>
</evidence>
<dbReference type="Proteomes" id="UP000663829">
    <property type="component" value="Unassembled WGS sequence"/>
</dbReference>
<protein>
    <recommendedName>
        <fullName evidence="1">N-acetyltransferase domain-containing protein</fullName>
    </recommendedName>
</protein>
<proteinExistence type="predicted"/>
<dbReference type="SUPFAM" id="SSF55729">
    <property type="entry name" value="Acyl-CoA N-acyltransferases (Nat)"/>
    <property type="match status" value="1"/>
</dbReference>
<organism evidence="2 4">
    <name type="scientific">Didymodactylos carnosus</name>
    <dbReference type="NCBI Taxonomy" id="1234261"/>
    <lineage>
        <taxon>Eukaryota</taxon>
        <taxon>Metazoa</taxon>
        <taxon>Spiralia</taxon>
        <taxon>Gnathifera</taxon>
        <taxon>Rotifera</taxon>
        <taxon>Eurotatoria</taxon>
        <taxon>Bdelloidea</taxon>
        <taxon>Philodinida</taxon>
        <taxon>Philodinidae</taxon>
        <taxon>Didymodactylos</taxon>
    </lineage>
</organism>
<dbReference type="Pfam" id="PF13673">
    <property type="entry name" value="Acetyltransf_10"/>
    <property type="match status" value="1"/>
</dbReference>
<dbReference type="EMBL" id="CAJNOQ010014142">
    <property type="protein sequence ID" value="CAF1335781.1"/>
    <property type="molecule type" value="Genomic_DNA"/>
</dbReference>
<dbReference type="CDD" id="cd04301">
    <property type="entry name" value="NAT_SF"/>
    <property type="match status" value="1"/>
</dbReference>
<dbReference type="PROSITE" id="PS51186">
    <property type="entry name" value="GNAT"/>
    <property type="match status" value="1"/>
</dbReference>
<dbReference type="Gene3D" id="3.40.630.30">
    <property type="match status" value="1"/>
</dbReference>
<sequence length="218" mass="26102">MKLQFSKYHSRFLKSCAQLVQEIWPLEDDLVHASQPHHLFYYYVRNCVDNSTYTDLIVDEENDERILGILVGDHESHRSCRSMIKNFRNCVILYKHILCGHLGKRFVALEVVDEMSTISKRIEDECEEFDSEINLLVLSKDLQGKGYGRLLMERYIEFCKNDKNIKSIFVWSDISCNYKFYEHYGFRLYKQFYDDRLTAHDDNREDKPNAFIYYKILT</sequence>
<dbReference type="GO" id="GO:0016747">
    <property type="term" value="F:acyltransferase activity, transferring groups other than amino-acyl groups"/>
    <property type="evidence" value="ECO:0007669"/>
    <property type="project" value="InterPro"/>
</dbReference>
<dbReference type="EMBL" id="CAJOBC010055826">
    <property type="protein sequence ID" value="CAF4192895.1"/>
    <property type="molecule type" value="Genomic_DNA"/>
</dbReference>
<name>A0A815GA74_9BILA</name>
<dbReference type="OrthoDB" id="9971705at2759"/>
<gene>
    <name evidence="2" type="ORF">GPM918_LOCUS30179</name>
    <name evidence="3" type="ORF">SRO942_LOCUS30784</name>
</gene>
<keyword evidence="4" id="KW-1185">Reference proteome</keyword>
<comment type="caution">
    <text evidence="2">The sequence shown here is derived from an EMBL/GenBank/DDBJ whole genome shotgun (WGS) entry which is preliminary data.</text>
</comment>
<evidence type="ECO:0000313" key="4">
    <source>
        <dbReference type="Proteomes" id="UP000663829"/>
    </source>
</evidence>
<dbReference type="AlphaFoldDB" id="A0A815GA74"/>
<dbReference type="InterPro" id="IPR016181">
    <property type="entry name" value="Acyl_CoA_acyltransferase"/>
</dbReference>
<accession>A0A815GA74</accession>
<feature type="domain" description="N-acetyltransferase" evidence="1">
    <location>
        <begin position="56"/>
        <end position="218"/>
    </location>
</feature>
<reference evidence="2" key="1">
    <citation type="submission" date="2021-02" db="EMBL/GenBank/DDBJ databases">
        <authorList>
            <person name="Nowell W R."/>
        </authorList>
    </citation>
    <scope>NUCLEOTIDE SEQUENCE</scope>
</reference>
<evidence type="ECO:0000259" key="1">
    <source>
        <dbReference type="PROSITE" id="PS51186"/>
    </source>
</evidence>
<dbReference type="InterPro" id="IPR000182">
    <property type="entry name" value="GNAT_dom"/>
</dbReference>